<dbReference type="KEGG" id="cot:CORT_0B01600"/>
<gene>
    <name evidence="2" type="ORF">CORT_0B01600</name>
</gene>
<dbReference type="OrthoDB" id="2100128at2759"/>
<dbReference type="GeneID" id="14538349"/>
<feature type="region of interest" description="Disordered" evidence="1">
    <location>
        <begin position="25"/>
        <end position="107"/>
    </location>
</feature>
<dbReference type="EMBL" id="HE681720">
    <property type="protein sequence ID" value="CCG21879.1"/>
    <property type="molecule type" value="Genomic_DNA"/>
</dbReference>
<name>H8X0J0_CANO9</name>
<accession>H8X0J0</accession>
<dbReference type="eggNOG" id="ENOG502RXZN">
    <property type="taxonomic scope" value="Eukaryota"/>
</dbReference>
<feature type="compositionally biased region" description="Basic and acidic residues" evidence="1">
    <location>
        <begin position="83"/>
        <end position="96"/>
    </location>
</feature>
<keyword evidence="3" id="KW-1185">Reference proteome</keyword>
<dbReference type="PANTHER" id="PTHR39398">
    <property type="entry name" value="YALI0F14311P"/>
    <property type="match status" value="1"/>
</dbReference>
<evidence type="ECO:0000256" key="1">
    <source>
        <dbReference type="SAM" id="MobiDB-lite"/>
    </source>
</evidence>
<sequence length="402" mass="47290">MDNSLRSLIKTYELESSTLPVHHHQEFELASTSQPLSQRSNYMPYSNNGNSTRNGQKYVPPHRLKSKKEANENHSTKNGTHLPGEDELTKRQERFNSKNVTNLTEEEKLVKRRERFSTKNDKRKQPHNYGLISRGEDTRLKDSEALREEYFLVILHQFIKYTSTNTSKSLSEAFKRVRDSNPKDFENAQALKSNIENNKQTITMESLTMSLRKLRESLLHLKPSPFHKKVFLFSTRISYCCGQYQTYIPSINYLLLYKNDLKLSNLETEEVAVILTLHLTHFNNNTPKAVQVYFRYIPNRKDVLQIIRCWIQKDYYNWNKIYNSMESFAVKAMMRLGLPKMLNHMTKSLSSSYFTMKKSVIESELLPDDVEYEELINNYKVNWTVDDGGVVTLRRRQSKKEK</sequence>
<dbReference type="Proteomes" id="UP000005018">
    <property type="component" value="Chromosome 2"/>
</dbReference>
<dbReference type="PANTHER" id="PTHR39398:SF1">
    <property type="entry name" value="CSN8_PSMD8_EIF3K DOMAIN-CONTAINING PROTEIN"/>
    <property type="match status" value="1"/>
</dbReference>
<proteinExistence type="predicted"/>
<dbReference type="RefSeq" id="XP_003867317.1">
    <property type="nucleotide sequence ID" value="XM_003867269.1"/>
</dbReference>
<dbReference type="HOGENOM" id="CLU_070609_0_0_1"/>
<organism evidence="2 3">
    <name type="scientific">Candida orthopsilosis (strain 90-125)</name>
    <name type="common">Yeast</name>
    <dbReference type="NCBI Taxonomy" id="1136231"/>
    <lineage>
        <taxon>Eukaryota</taxon>
        <taxon>Fungi</taxon>
        <taxon>Dikarya</taxon>
        <taxon>Ascomycota</taxon>
        <taxon>Saccharomycotina</taxon>
        <taxon>Pichiomycetes</taxon>
        <taxon>Debaryomycetaceae</taxon>
        <taxon>Candida/Lodderomyces clade</taxon>
        <taxon>Candida</taxon>
    </lineage>
</organism>
<dbReference type="AlphaFoldDB" id="H8X0J0"/>
<evidence type="ECO:0000313" key="2">
    <source>
        <dbReference type="EMBL" id="CCG21879.1"/>
    </source>
</evidence>
<reference evidence="2 3" key="1">
    <citation type="journal article" date="2012" name="PLoS ONE">
        <title>Sequence and analysis of the genome of the pathogenic yeast Candida orthopsilosis.</title>
        <authorList>
            <person name="Riccombeni A."/>
            <person name="Vidanes G."/>
            <person name="Proux-Wera E."/>
            <person name="Wolfe K.H."/>
            <person name="Butler G."/>
        </authorList>
    </citation>
    <scope>NUCLEOTIDE SEQUENCE [LARGE SCALE GENOMIC DNA]</scope>
    <source>
        <strain evidence="2 3">Co 90-125</strain>
    </source>
</reference>
<protein>
    <submittedName>
        <fullName evidence="2">Uncharacterized protein</fullName>
    </submittedName>
</protein>
<feature type="compositionally biased region" description="Polar residues" evidence="1">
    <location>
        <begin position="30"/>
        <end position="55"/>
    </location>
</feature>
<evidence type="ECO:0000313" key="3">
    <source>
        <dbReference type="Proteomes" id="UP000005018"/>
    </source>
</evidence>